<evidence type="ECO:0000256" key="3">
    <source>
        <dbReference type="ARBA" id="ARBA00022490"/>
    </source>
</evidence>
<dbReference type="GO" id="GO:0048029">
    <property type="term" value="F:monosaccharide binding"/>
    <property type="evidence" value="ECO:0007669"/>
    <property type="project" value="InterPro"/>
</dbReference>
<dbReference type="PANTHER" id="PTHR37831:SF1">
    <property type="entry name" value="D-RIBOSE PYRANASE"/>
    <property type="match status" value="1"/>
</dbReference>
<dbReference type="NCBIfam" id="NF008761">
    <property type="entry name" value="PRK11797.1"/>
    <property type="match status" value="1"/>
</dbReference>
<comment type="function">
    <text evidence="6">Catalyzes the interconversion of beta-pyran and beta-furan forms of D-ribose.</text>
</comment>
<gene>
    <name evidence="6 7" type="primary">rbsD</name>
    <name evidence="7" type="ORF">F5983_30785</name>
</gene>
<dbReference type="AlphaFoldDB" id="A0A5N5EF75"/>
<dbReference type="RefSeq" id="WP_151513201.1">
    <property type="nucleotide sequence ID" value="NZ_JBMVCA010000002.1"/>
</dbReference>
<dbReference type="UniPathway" id="UPA00916">
    <property type="reaction ID" value="UER00888"/>
</dbReference>
<dbReference type="GO" id="GO:0019303">
    <property type="term" value="P:D-ribose catabolic process"/>
    <property type="evidence" value="ECO:0007669"/>
    <property type="project" value="UniProtKB-UniRule"/>
</dbReference>
<keyword evidence="4 6" id="KW-0413">Isomerase</keyword>
<dbReference type="GO" id="GO:0016872">
    <property type="term" value="F:intramolecular lyase activity"/>
    <property type="evidence" value="ECO:0007669"/>
    <property type="project" value="UniProtKB-UniRule"/>
</dbReference>
<dbReference type="EC" id="5.4.99.62" evidence="2 6"/>
<dbReference type="PANTHER" id="PTHR37831">
    <property type="entry name" value="D-RIBOSE PYRANASE"/>
    <property type="match status" value="1"/>
</dbReference>
<dbReference type="HAMAP" id="MF_01661">
    <property type="entry name" value="D_rib_pyranase"/>
    <property type="match status" value="1"/>
</dbReference>
<dbReference type="InterPro" id="IPR007721">
    <property type="entry name" value="RbsD_FucU"/>
</dbReference>
<reference evidence="7 8" key="1">
    <citation type="submission" date="2019-09" db="EMBL/GenBank/DDBJ databases">
        <authorList>
            <person name="Liu P."/>
        </authorList>
    </citation>
    <scope>NUCLEOTIDE SEQUENCE [LARGE SCALE GENOMIC DNA]</scope>
    <source>
        <strain evidence="7 8">TRM68085</strain>
    </source>
</reference>
<dbReference type="Proteomes" id="UP000326907">
    <property type="component" value="Unassembled WGS sequence"/>
</dbReference>
<evidence type="ECO:0000256" key="2">
    <source>
        <dbReference type="ARBA" id="ARBA00012862"/>
    </source>
</evidence>
<comment type="caution">
    <text evidence="7">The sequence shown here is derived from an EMBL/GenBank/DDBJ whole genome shotgun (WGS) entry which is preliminary data.</text>
</comment>
<keyword evidence="3 6" id="KW-0963">Cytoplasm</keyword>
<name>A0A5N5EF75_9ACTN</name>
<dbReference type="GO" id="GO:0062193">
    <property type="term" value="F:D-ribose pyranase activity"/>
    <property type="evidence" value="ECO:0007669"/>
    <property type="project" value="UniProtKB-EC"/>
</dbReference>
<evidence type="ECO:0000313" key="7">
    <source>
        <dbReference type="EMBL" id="KAB2588753.1"/>
    </source>
</evidence>
<dbReference type="GO" id="GO:0005829">
    <property type="term" value="C:cytosol"/>
    <property type="evidence" value="ECO:0007669"/>
    <property type="project" value="TreeGrafter"/>
</dbReference>
<dbReference type="InterPro" id="IPR023750">
    <property type="entry name" value="RbsD-like_sf"/>
</dbReference>
<comment type="subcellular location">
    <subcellularLocation>
        <location evidence="6">Cytoplasm</location>
    </subcellularLocation>
</comment>
<protein>
    <recommendedName>
        <fullName evidence="2 6">D-ribose pyranase</fullName>
        <ecNumber evidence="2 6">5.4.99.62</ecNumber>
    </recommendedName>
</protein>
<evidence type="ECO:0000256" key="6">
    <source>
        <dbReference type="HAMAP-Rule" id="MF_01661"/>
    </source>
</evidence>
<keyword evidence="8" id="KW-1185">Reference proteome</keyword>
<dbReference type="EMBL" id="VYUA01000042">
    <property type="protein sequence ID" value="KAB2588753.1"/>
    <property type="molecule type" value="Genomic_DNA"/>
</dbReference>
<comment type="similarity">
    <text evidence="6">Belongs to the RbsD / FucU family. RbsD subfamily.</text>
</comment>
<dbReference type="Pfam" id="PF05025">
    <property type="entry name" value="RbsD_FucU"/>
    <property type="match status" value="1"/>
</dbReference>
<evidence type="ECO:0000256" key="1">
    <source>
        <dbReference type="ARBA" id="ARBA00000223"/>
    </source>
</evidence>
<comment type="catalytic activity">
    <reaction evidence="1 6">
        <text>beta-D-ribopyranose = beta-D-ribofuranose</text>
        <dbReference type="Rhea" id="RHEA:25432"/>
        <dbReference type="ChEBI" id="CHEBI:27476"/>
        <dbReference type="ChEBI" id="CHEBI:47002"/>
        <dbReference type="EC" id="5.4.99.62"/>
    </reaction>
</comment>
<dbReference type="SUPFAM" id="SSF102546">
    <property type="entry name" value="RbsD-like"/>
    <property type="match status" value="1"/>
</dbReference>
<dbReference type="Gene3D" id="3.40.1650.10">
    <property type="entry name" value="RbsD-like domain"/>
    <property type="match status" value="1"/>
</dbReference>
<dbReference type="FunFam" id="3.40.1650.10:FF:000004">
    <property type="entry name" value="D-ribose pyranase"/>
    <property type="match status" value="1"/>
</dbReference>
<feature type="active site" description="Proton donor" evidence="6">
    <location>
        <position position="20"/>
    </location>
</feature>
<sequence length="129" mass="13781">MKKSGILNRHLAGAIAELGHGDTVLICDAGMPIPPGPRVVDLAFRAGTPSFAEVLDGLLDELVVEGATAALEVRDANPEATRLLDARFPNLELIPHDDLKARTATARLVVRTGEARPYANVLLRCGVFF</sequence>
<dbReference type="InterPro" id="IPR023064">
    <property type="entry name" value="D-ribose_pyranase"/>
</dbReference>
<proteinExistence type="inferred from homology"/>
<feature type="binding site" evidence="6">
    <location>
        <position position="28"/>
    </location>
    <ligand>
        <name>substrate</name>
    </ligand>
</feature>
<evidence type="ECO:0000256" key="5">
    <source>
        <dbReference type="ARBA" id="ARBA00023277"/>
    </source>
</evidence>
<evidence type="ECO:0000256" key="4">
    <source>
        <dbReference type="ARBA" id="ARBA00023235"/>
    </source>
</evidence>
<evidence type="ECO:0000313" key="8">
    <source>
        <dbReference type="Proteomes" id="UP000326907"/>
    </source>
</evidence>
<comment type="pathway">
    <text evidence="6">Carbohydrate metabolism; D-ribose degradation; D-ribose 5-phosphate from beta-D-ribopyranose: step 1/2.</text>
</comment>
<organism evidence="7 8">
    <name type="scientific">Streptomyces arboris</name>
    <dbReference type="NCBI Taxonomy" id="2600619"/>
    <lineage>
        <taxon>Bacteria</taxon>
        <taxon>Bacillati</taxon>
        <taxon>Actinomycetota</taxon>
        <taxon>Actinomycetes</taxon>
        <taxon>Kitasatosporales</taxon>
        <taxon>Streptomycetaceae</taxon>
        <taxon>Streptomyces</taxon>
    </lineage>
</organism>
<keyword evidence="5 6" id="KW-0119">Carbohydrate metabolism</keyword>
<comment type="subunit">
    <text evidence="6">Homodecamer.</text>
</comment>
<accession>A0A5N5EF75</accession>
<feature type="binding site" evidence="6">
    <location>
        <begin position="118"/>
        <end position="120"/>
    </location>
    <ligand>
        <name>substrate</name>
    </ligand>
</feature>
<feature type="binding site" evidence="6">
    <location>
        <position position="96"/>
    </location>
    <ligand>
        <name>substrate</name>
    </ligand>
</feature>